<feature type="compositionally biased region" description="Polar residues" evidence="1">
    <location>
        <begin position="273"/>
        <end position="283"/>
    </location>
</feature>
<evidence type="ECO:0000313" key="2">
    <source>
        <dbReference type="EMBL" id="KAA0165984.1"/>
    </source>
</evidence>
<reference evidence="2 3" key="1">
    <citation type="submission" date="2019-07" db="EMBL/GenBank/DDBJ databases">
        <title>Genomes of Cafeteria roenbergensis.</title>
        <authorList>
            <person name="Fischer M.G."/>
            <person name="Hackl T."/>
            <person name="Roman M."/>
        </authorList>
    </citation>
    <scope>NUCLEOTIDE SEQUENCE [LARGE SCALE GENOMIC DNA]</scope>
    <source>
        <strain evidence="2 3">Cflag</strain>
    </source>
</reference>
<protein>
    <submittedName>
        <fullName evidence="2">Uncharacterized protein</fullName>
    </submittedName>
</protein>
<sequence>MRYAHRVIVVDARRASASAGWGRLVLVSLGDTARSADAAALLDAVESRPSDGPIGPLSRSAALGALKIAHSWATVETTAVGRVLSGKVPPLVPGQSPLPKGAEASHLAAAAASPLLRLVAPAMDPERGAVAFAVVAPDRPTDGRRLRLLQAGGTVRGAARCPDDGASTDAIAETIRFAARLRRNVSKLRSGAARSGCSAGYRGGSEAAASSVGLAARLTPAQQRGAASLPEPAAQTQSSVATAATQEPRVLDPAASAAASLALSAVASPPQHPAQTAAASQGPVSARAAPATSRAQGVPAAADKFGPDSSAFSTPPGAQPGRERSGSSARPPSTAVGSGSGTTSRRESREDGTGTAAAAVWAASGSSAGRRDAAAIDAVVEPLAEAAARGVVPLGGSAHALGHAAGSRVRFGSVAGRLGGSFHSDAGTRPPRGSTAEMPRVTSAELQRRLSRLPHTQHGIAVIPDDTGSGTSNGPDDDLADSDEDSDAAESPDSADVDHWGAR</sequence>
<feature type="region of interest" description="Disordered" evidence="1">
    <location>
        <begin position="272"/>
        <end position="358"/>
    </location>
</feature>
<organism evidence="2 3">
    <name type="scientific">Cafeteria roenbergensis</name>
    <name type="common">Marine flagellate</name>
    <dbReference type="NCBI Taxonomy" id="33653"/>
    <lineage>
        <taxon>Eukaryota</taxon>
        <taxon>Sar</taxon>
        <taxon>Stramenopiles</taxon>
        <taxon>Bigyra</taxon>
        <taxon>Opalozoa</taxon>
        <taxon>Bicosoecida</taxon>
        <taxon>Cafeteriaceae</taxon>
        <taxon>Cafeteria</taxon>
    </lineage>
</organism>
<evidence type="ECO:0000313" key="3">
    <source>
        <dbReference type="Proteomes" id="UP000325113"/>
    </source>
</evidence>
<dbReference type="EMBL" id="VLTM01000010">
    <property type="protein sequence ID" value="KAA0165984.1"/>
    <property type="molecule type" value="Genomic_DNA"/>
</dbReference>
<feature type="compositionally biased region" description="Acidic residues" evidence="1">
    <location>
        <begin position="475"/>
        <end position="495"/>
    </location>
</feature>
<feature type="region of interest" description="Disordered" evidence="1">
    <location>
        <begin position="422"/>
        <end position="503"/>
    </location>
</feature>
<feature type="region of interest" description="Disordered" evidence="1">
    <location>
        <begin position="223"/>
        <end position="244"/>
    </location>
</feature>
<dbReference type="Proteomes" id="UP000325113">
    <property type="component" value="Unassembled WGS sequence"/>
</dbReference>
<gene>
    <name evidence="2" type="ORF">FNF31_01598</name>
</gene>
<accession>A0A5A8DMP7</accession>
<comment type="caution">
    <text evidence="2">The sequence shown here is derived from an EMBL/GenBank/DDBJ whole genome shotgun (WGS) entry which is preliminary data.</text>
</comment>
<evidence type="ECO:0000256" key="1">
    <source>
        <dbReference type="SAM" id="MobiDB-lite"/>
    </source>
</evidence>
<dbReference type="AlphaFoldDB" id="A0A5A8DMP7"/>
<name>A0A5A8DMP7_CAFRO</name>
<proteinExistence type="predicted"/>
<feature type="compositionally biased region" description="Low complexity" evidence="1">
    <location>
        <begin position="233"/>
        <end position="244"/>
    </location>
</feature>